<evidence type="ECO:0000313" key="1">
    <source>
        <dbReference type="EMBL" id="KKS32564.1"/>
    </source>
</evidence>
<organism evidence="1 2">
    <name type="scientific">Candidatus Amesbacteria bacterium GW2011_GWA2_42_12</name>
    <dbReference type="NCBI Taxonomy" id="1618356"/>
    <lineage>
        <taxon>Bacteria</taxon>
        <taxon>Candidatus Amesiibacteriota</taxon>
    </lineage>
</organism>
<name>A0A0G0Y751_9BACT</name>
<reference evidence="1 2" key="1">
    <citation type="journal article" date="2015" name="Nature">
        <title>rRNA introns, odd ribosomes, and small enigmatic genomes across a large radiation of phyla.</title>
        <authorList>
            <person name="Brown C.T."/>
            <person name="Hug L.A."/>
            <person name="Thomas B.C."/>
            <person name="Sharon I."/>
            <person name="Castelle C.J."/>
            <person name="Singh A."/>
            <person name="Wilkins M.J."/>
            <person name="Williams K.H."/>
            <person name="Banfield J.F."/>
        </authorList>
    </citation>
    <scope>NUCLEOTIDE SEQUENCE [LARGE SCALE GENOMIC DNA]</scope>
</reference>
<dbReference type="Proteomes" id="UP000034160">
    <property type="component" value="Unassembled WGS sequence"/>
</dbReference>
<proteinExistence type="predicted"/>
<accession>A0A0G0Y751</accession>
<dbReference type="AlphaFoldDB" id="A0A0G0Y751"/>
<sequence length="76" mass="8788">MKNFSVTVIFENGKMVPVSFELNNREYEVKRIPIVFERIDGGRKYLCFGVDTGGALVELRLDRENLQFTVCNFQPV</sequence>
<evidence type="ECO:0000313" key="2">
    <source>
        <dbReference type="Proteomes" id="UP000034160"/>
    </source>
</evidence>
<gene>
    <name evidence="1" type="ORF">UU93_C0006G0043</name>
</gene>
<dbReference type="EMBL" id="LCCN01000006">
    <property type="protein sequence ID" value="KKS32564.1"/>
    <property type="molecule type" value="Genomic_DNA"/>
</dbReference>
<comment type="caution">
    <text evidence="1">The sequence shown here is derived from an EMBL/GenBank/DDBJ whole genome shotgun (WGS) entry which is preliminary data.</text>
</comment>
<protein>
    <submittedName>
        <fullName evidence="1">Uncharacterized protein</fullName>
    </submittedName>
</protein>